<reference evidence="2" key="5">
    <citation type="journal article" date="2021" name="G3 (Bethesda)">
        <title>Aegilops tauschii genome assembly Aet v5.0 features greater sequence contiguity and improved annotation.</title>
        <authorList>
            <person name="Wang L."/>
            <person name="Zhu T."/>
            <person name="Rodriguez J.C."/>
            <person name="Deal K.R."/>
            <person name="Dubcovsky J."/>
            <person name="McGuire P.E."/>
            <person name="Lux T."/>
            <person name="Spannagl M."/>
            <person name="Mayer K.F.X."/>
            <person name="Baldrich P."/>
            <person name="Meyers B.C."/>
            <person name="Huo N."/>
            <person name="Gu Y.Q."/>
            <person name="Zhou H."/>
            <person name="Devos K.M."/>
            <person name="Bennetzen J.L."/>
            <person name="Unver T."/>
            <person name="Budak H."/>
            <person name="Gulick P.J."/>
            <person name="Galiba G."/>
            <person name="Kalapos B."/>
            <person name="Nelson D.R."/>
            <person name="Li P."/>
            <person name="You F.M."/>
            <person name="Luo M.C."/>
            <person name="Dvorak J."/>
        </authorList>
    </citation>
    <scope>NUCLEOTIDE SEQUENCE [LARGE SCALE GENOMIC DNA]</scope>
    <source>
        <strain evidence="2">cv. AL8/78</strain>
    </source>
</reference>
<reference evidence="2" key="3">
    <citation type="journal article" date="2017" name="Nature">
        <title>Genome sequence of the progenitor of the wheat D genome Aegilops tauschii.</title>
        <authorList>
            <person name="Luo M.C."/>
            <person name="Gu Y.Q."/>
            <person name="Puiu D."/>
            <person name="Wang H."/>
            <person name="Twardziok S.O."/>
            <person name="Deal K.R."/>
            <person name="Huo N."/>
            <person name="Zhu T."/>
            <person name="Wang L."/>
            <person name="Wang Y."/>
            <person name="McGuire P.E."/>
            <person name="Liu S."/>
            <person name="Long H."/>
            <person name="Ramasamy R.K."/>
            <person name="Rodriguez J.C."/>
            <person name="Van S.L."/>
            <person name="Yuan L."/>
            <person name="Wang Z."/>
            <person name="Xia Z."/>
            <person name="Xiao L."/>
            <person name="Anderson O.D."/>
            <person name="Ouyang S."/>
            <person name="Liang Y."/>
            <person name="Zimin A.V."/>
            <person name="Pertea G."/>
            <person name="Qi P."/>
            <person name="Bennetzen J.L."/>
            <person name="Dai X."/>
            <person name="Dawson M.W."/>
            <person name="Muller H.G."/>
            <person name="Kugler K."/>
            <person name="Rivarola-Duarte L."/>
            <person name="Spannagl M."/>
            <person name="Mayer K.F.X."/>
            <person name="Lu F.H."/>
            <person name="Bevan M.W."/>
            <person name="Leroy P."/>
            <person name="Li P."/>
            <person name="You F.M."/>
            <person name="Sun Q."/>
            <person name="Liu Z."/>
            <person name="Lyons E."/>
            <person name="Wicker T."/>
            <person name="Salzberg S.L."/>
            <person name="Devos K.M."/>
            <person name="Dvorak J."/>
        </authorList>
    </citation>
    <scope>NUCLEOTIDE SEQUENCE [LARGE SCALE GENOMIC DNA]</scope>
    <source>
        <strain evidence="2">cv. AL8/78</strain>
    </source>
</reference>
<dbReference type="AlphaFoldDB" id="A0A453NUL7"/>
<keyword evidence="3" id="KW-1185">Reference proteome</keyword>
<dbReference type="EnsemblPlants" id="AET6Gv20486200.1">
    <property type="protein sequence ID" value="AET6Gv20486200.1"/>
    <property type="gene ID" value="AET6Gv20486200"/>
</dbReference>
<dbReference type="Gramene" id="AET6Gv20486200.1">
    <property type="protein sequence ID" value="AET6Gv20486200.1"/>
    <property type="gene ID" value="AET6Gv20486200"/>
</dbReference>
<feature type="domain" description="GAG-pre-integrase" evidence="1">
    <location>
        <begin position="42"/>
        <end position="89"/>
    </location>
</feature>
<organism evidence="2 3">
    <name type="scientific">Aegilops tauschii subsp. strangulata</name>
    <name type="common">Goatgrass</name>
    <dbReference type="NCBI Taxonomy" id="200361"/>
    <lineage>
        <taxon>Eukaryota</taxon>
        <taxon>Viridiplantae</taxon>
        <taxon>Streptophyta</taxon>
        <taxon>Embryophyta</taxon>
        <taxon>Tracheophyta</taxon>
        <taxon>Spermatophyta</taxon>
        <taxon>Magnoliopsida</taxon>
        <taxon>Liliopsida</taxon>
        <taxon>Poales</taxon>
        <taxon>Poaceae</taxon>
        <taxon>BOP clade</taxon>
        <taxon>Pooideae</taxon>
        <taxon>Triticodae</taxon>
        <taxon>Triticeae</taxon>
        <taxon>Triticinae</taxon>
        <taxon>Aegilops</taxon>
    </lineage>
</organism>
<reference evidence="2" key="4">
    <citation type="submission" date="2019-03" db="UniProtKB">
        <authorList>
            <consortium name="EnsemblPlants"/>
        </authorList>
    </citation>
    <scope>IDENTIFICATION</scope>
</reference>
<proteinExistence type="predicted"/>
<protein>
    <recommendedName>
        <fullName evidence="1">GAG-pre-integrase domain-containing protein</fullName>
    </recommendedName>
</protein>
<dbReference type="Pfam" id="PF13976">
    <property type="entry name" value="gag_pre-integrs"/>
    <property type="match status" value="1"/>
</dbReference>
<evidence type="ECO:0000313" key="3">
    <source>
        <dbReference type="Proteomes" id="UP000015105"/>
    </source>
</evidence>
<accession>A0A453NUL7</accession>
<dbReference type="Proteomes" id="UP000015105">
    <property type="component" value="Chromosome 6D"/>
</dbReference>
<evidence type="ECO:0000259" key="1">
    <source>
        <dbReference type="Pfam" id="PF13976"/>
    </source>
</evidence>
<sequence length="91" mass="10071">GCARGGCRTAGALAGDQSGRSCGTWTVRELDRMDSSVIAAIVEERESLVTKHHYRMGHVSFDKMCKLFPDVMNEVDKNKLKCDVCEFAKLC</sequence>
<reference evidence="3" key="2">
    <citation type="journal article" date="2017" name="Nat. Plants">
        <title>The Aegilops tauschii genome reveals multiple impacts of transposons.</title>
        <authorList>
            <person name="Zhao G."/>
            <person name="Zou C."/>
            <person name="Li K."/>
            <person name="Wang K."/>
            <person name="Li T."/>
            <person name="Gao L."/>
            <person name="Zhang X."/>
            <person name="Wang H."/>
            <person name="Yang Z."/>
            <person name="Liu X."/>
            <person name="Jiang W."/>
            <person name="Mao L."/>
            <person name="Kong X."/>
            <person name="Jiao Y."/>
            <person name="Jia J."/>
        </authorList>
    </citation>
    <scope>NUCLEOTIDE SEQUENCE [LARGE SCALE GENOMIC DNA]</scope>
    <source>
        <strain evidence="3">cv. AL8/78</strain>
    </source>
</reference>
<dbReference type="InterPro" id="IPR025724">
    <property type="entry name" value="GAG-pre-integrase_dom"/>
</dbReference>
<name>A0A453NUL7_AEGTS</name>
<reference evidence="3" key="1">
    <citation type="journal article" date="2014" name="Science">
        <title>Ancient hybridizations among the ancestral genomes of bread wheat.</title>
        <authorList>
            <consortium name="International Wheat Genome Sequencing Consortium,"/>
            <person name="Marcussen T."/>
            <person name="Sandve S.R."/>
            <person name="Heier L."/>
            <person name="Spannagl M."/>
            <person name="Pfeifer M."/>
            <person name="Jakobsen K.S."/>
            <person name="Wulff B.B."/>
            <person name="Steuernagel B."/>
            <person name="Mayer K.F."/>
            <person name="Olsen O.A."/>
        </authorList>
    </citation>
    <scope>NUCLEOTIDE SEQUENCE [LARGE SCALE GENOMIC DNA]</scope>
    <source>
        <strain evidence="3">cv. AL8/78</strain>
    </source>
</reference>
<evidence type="ECO:0000313" key="2">
    <source>
        <dbReference type="EnsemblPlants" id="AET6Gv20486200.1"/>
    </source>
</evidence>